<keyword evidence="2" id="KW-1185">Reference proteome</keyword>
<evidence type="ECO:0000313" key="1">
    <source>
        <dbReference type="EMBL" id="RDU63571.1"/>
    </source>
</evidence>
<dbReference type="InterPro" id="IPR014903">
    <property type="entry name" value="DUF1796"/>
</dbReference>
<accession>A0A3D8IG83</accession>
<comment type="caution">
    <text evidence="1">The sequence shown here is derived from an EMBL/GenBank/DDBJ whole genome shotgun (WGS) entry which is preliminary data.</text>
</comment>
<name>A0A3D8IG83_9HELI</name>
<sequence length="180" mass="21549">MLNLISILFYRKIHKDELIFTDLVLSVGDACKPAFHLQESRLRRFATPIDWMKHYELNDVTLMFQYNFSGFFENFYEDTTQNTGNNCRYIVDSKNTMVSIHAFPKDKDIQVQYPLFISTMKRRFERMKSAIKNAQHILFVSAREFDVQAFRDFLITMQSYHNANYTLLNLRHIPEQKLQR</sequence>
<proteinExistence type="predicted"/>
<protein>
    <submittedName>
        <fullName evidence="1">Uncharacterized protein</fullName>
    </submittedName>
</protein>
<dbReference type="AlphaFoldDB" id="A0A3D8IG83"/>
<dbReference type="Pfam" id="PF08795">
    <property type="entry name" value="DUF1796"/>
    <property type="match status" value="1"/>
</dbReference>
<dbReference type="Proteomes" id="UP000256379">
    <property type="component" value="Unassembled WGS sequence"/>
</dbReference>
<organism evidence="1 2">
    <name type="scientific">Helicobacter didelphidarum</name>
    <dbReference type="NCBI Taxonomy" id="2040648"/>
    <lineage>
        <taxon>Bacteria</taxon>
        <taxon>Pseudomonadati</taxon>
        <taxon>Campylobacterota</taxon>
        <taxon>Epsilonproteobacteria</taxon>
        <taxon>Campylobacterales</taxon>
        <taxon>Helicobacteraceae</taxon>
        <taxon>Helicobacter</taxon>
    </lineage>
</organism>
<evidence type="ECO:0000313" key="2">
    <source>
        <dbReference type="Proteomes" id="UP000256379"/>
    </source>
</evidence>
<reference evidence="1 2" key="1">
    <citation type="submission" date="2018-04" db="EMBL/GenBank/DDBJ databases">
        <title>Novel Campyloabacter and Helicobacter Species and Strains.</title>
        <authorList>
            <person name="Mannion A.J."/>
            <person name="Shen Z."/>
            <person name="Fox J.G."/>
        </authorList>
    </citation>
    <scope>NUCLEOTIDE SEQUENCE [LARGE SCALE GENOMIC DNA]</scope>
    <source>
        <strain evidence="1 2">MIT 17-337</strain>
    </source>
</reference>
<dbReference type="EMBL" id="NXLQ01000023">
    <property type="protein sequence ID" value="RDU63571.1"/>
    <property type="molecule type" value="Genomic_DNA"/>
</dbReference>
<gene>
    <name evidence="1" type="ORF">CQA53_08360</name>
</gene>